<keyword evidence="6" id="KW-1185">Reference proteome</keyword>
<keyword evidence="4" id="KW-0472">Membrane</keyword>
<dbReference type="InParanoid" id="A0A6J2VJN5"/>
<dbReference type="AlphaFoldDB" id="A0A6J2VJN5"/>
<organism evidence="6 7">
    <name type="scientific">Chanos chanos</name>
    <name type="common">Milkfish</name>
    <name type="synonym">Mugil chanos</name>
    <dbReference type="NCBI Taxonomy" id="29144"/>
    <lineage>
        <taxon>Eukaryota</taxon>
        <taxon>Metazoa</taxon>
        <taxon>Chordata</taxon>
        <taxon>Craniata</taxon>
        <taxon>Vertebrata</taxon>
        <taxon>Euteleostomi</taxon>
        <taxon>Actinopterygii</taxon>
        <taxon>Neopterygii</taxon>
        <taxon>Teleostei</taxon>
        <taxon>Ostariophysi</taxon>
        <taxon>Gonorynchiformes</taxon>
        <taxon>Chanidae</taxon>
        <taxon>Chanos</taxon>
    </lineage>
</organism>
<dbReference type="OrthoDB" id="284184at2759"/>
<dbReference type="GeneID" id="115813707"/>
<keyword evidence="2" id="KW-0963">Cytoplasm</keyword>
<protein>
    <submittedName>
        <fullName evidence="7">Protein ABHD14A</fullName>
    </submittedName>
</protein>
<evidence type="ECO:0000256" key="3">
    <source>
        <dbReference type="ARBA" id="ARBA00037942"/>
    </source>
</evidence>
<evidence type="ECO:0000313" key="6">
    <source>
        <dbReference type="Proteomes" id="UP000504632"/>
    </source>
</evidence>
<dbReference type="InterPro" id="IPR022742">
    <property type="entry name" value="Hydrolase_4"/>
</dbReference>
<comment type="similarity">
    <text evidence="3">Belongs to the AB hydrolase superfamily. ABHD14 family.</text>
</comment>
<proteinExistence type="inferred from homology"/>
<evidence type="ECO:0000256" key="1">
    <source>
        <dbReference type="ARBA" id="ARBA00004496"/>
    </source>
</evidence>
<dbReference type="Gene3D" id="3.40.50.1820">
    <property type="entry name" value="alpha/beta hydrolase"/>
    <property type="match status" value="1"/>
</dbReference>
<evidence type="ECO:0000313" key="7">
    <source>
        <dbReference type="RefSeq" id="XP_030632122.1"/>
    </source>
</evidence>
<gene>
    <name evidence="7" type="primary">abhd14a</name>
</gene>
<feature type="domain" description="Serine aminopeptidase S33" evidence="5">
    <location>
        <begin position="110"/>
        <end position="214"/>
    </location>
</feature>
<feature type="transmembrane region" description="Helical" evidence="4">
    <location>
        <begin position="32"/>
        <end position="48"/>
    </location>
</feature>
<keyword evidence="4" id="KW-1133">Transmembrane helix</keyword>
<evidence type="ECO:0000256" key="4">
    <source>
        <dbReference type="SAM" id="Phobius"/>
    </source>
</evidence>
<dbReference type="SUPFAM" id="SSF53474">
    <property type="entry name" value="alpha/beta-Hydrolases"/>
    <property type="match status" value="1"/>
</dbReference>
<dbReference type="GO" id="GO:0005737">
    <property type="term" value="C:cytoplasm"/>
    <property type="evidence" value="ECO:0007669"/>
    <property type="project" value="UniProtKB-SubCell"/>
</dbReference>
<evidence type="ECO:0000259" key="5">
    <source>
        <dbReference type="Pfam" id="PF12146"/>
    </source>
</evidence>
<dbReference type="Proteomes" id="UP000504632">
    <property type="component" value="Chromosome 6"/>
</dbReference>
<dbReference type="PANTHER" id="PTHR46197:SF1">
    <property type="entry name" value="PROTEIN ABHD14A"/>
    <property type="match status" value="1"/>
</dbReference>
<dbReference type="PANTHER" id="PTHR46197">
    <property type="entry name" value="PROTEIN ABHD14B-LIKE"/>
    <property type="match status" value="1"/>
</dbReference>
<reference evidence="7" key="1">
    <citation type="submission" date="2025-08" db="UniProtKB">
        <authorList>
            <consortium name="RefSeq"/>
        </authorList>
    </citation>
    <scope>IDENTIFICATION</scope>
</reference>
<comment type="subcellular location">
    <subcellularLocation>
        <location evidence="1">Cytoplasm</location>
    </subcellularLocation>
</comment>
<sequence>MQVNPFNARSLTSICFTDQNITAKMNFVRHRLVLGLVLLATVLLYLLLPSMRQGSMEPSLDIEKMGLTPASPQPPSTTNVTVRTGQLPGDPPLFFREALPSDSTGRQILPRLQVVLLHGQAFTSKTWEELGTLGLLATNGYQAIALDLPGFGNSPDSESVKTDQSRVDLLKRFLEALGVRAPVLLSPSMSGHYSLPFLMKHSDQLHGFVPIAPVGTRSYTPKQYQDIKTPTLIVYGGLDTNLGAQSHKNLIQLPHHIVVKLEGARHACYMDKPREFHQALLDFLSKLK</sequence>
<dbReference type="InterPro" id="IPR029058">
    <property type="entry name" value="AB_hydrolase_fold"/>
</dbReference>
<keyword evidence="4" id="KW-0812">Transmembrane</keyword>
<name>A0A6J2VJN5_CHACN</name>
<dbReference type="RefSeq" id="XP_030632122.1">
    <property type="nucleotide sequence ID" value="XM_030776262.1"/>
</dbReference>
<dbReference type="Pfam" id="PF12146">
    <property type="entry name" value="Hydrolase_4"/>
    <property type="match status" value="1"/>
</dbReference>
<accession>A0A6J2VJN5</accession>
<dbReference type="FunCoup" id="A0A6J2VJN5">
    <property type="interactions" value="95"/>
</dbReference>
<evidence type="ECO:0000256" key="2">
    <source>
        <dbReference type="ARBA" id="ARBA00022490"/>
    </source>
</evidence>
<dbReference type="FunFam" id="3.40.50.1820:FF:000077">
    <property type="entry name" value="Abhydrolase domain containing 14B"/>
    <property type="match status" value="1"/>
</dbReference>
<dbReference type="CTD" id="25864"/>